<dbReference type="Pfam" id="PF00015">
    <property type="entry name" value="MCPsignal"/>
    <property type="match status" value="1"/>
</dbReference>
<evidence type="ECO:0000256" key="5">
    <source>
        <dbReference type="PROSITE-ProRule" id="PRU00284"/>
    </source>
</evidence>
<dbReference type="GO" id="GO:0004888">
    <property type="term" value="F:transmembrane signaling receptor activity"/>
    <property type="evidence" value="ECO:0007669"/>
    <property type="project" value="InterPro"/>
</dbReference>
<feature type="transmembrane region" description="Helical" evidence="6">
    <location>
        <begin position="183"/>
        <end position="206"/>
    </location>
</feature>
<evidence type="ECO:0000259" key="8">
    <source>
        <dbReference type="PROSITE" id="PS50885"/>
    </source>
</evidence>
<dbReference type="GO" id="GO:0007165">
    <property type="term" value="P:signal transduction"/>
    <property type="evidence" value="ECO:0007669"/>
    <property type="project" value="UniProtKB-KW"/>
</dbReference>
<evidence type="ECO:0000313" key="10">
    <source>
        <dbReference type="Proteomes" id="UP000219612"/>
    </source>
</evidence>
<dbReference type="InterPro" id="IPR004089">
    <property type="entry name" value="MCPsignal_dom"/>
</dbReference>
<organism evidence="9 10">
    <name type="scientific">Paractinoplanes atraurantiacus</name>
    <dbReference type="NCBI Taxonomy" id="1036182"/>
    <lineage>
        <taxon>Bacteria</taxon>
        <taxon>Bacillati</taxon>
        <taxon>Actinomycetota</taxon>
        <taxon>Actinomycetes</taxon>
        <taxon>Micromonosporales</taxon>
        <taxon>Micromonosporaceae</taxon>
        <taxon>Paractinoplanes</taxon>
    </lineage>
</organism>
<evidence type="ECO:0000313" key="9">
    <source>
        <dbReference type="EMBL" id="SNY66189.1"/>
    </source>
</evidence>
<dbReference type="AlphaFoldDB" id="A0A285K0S0"/>
<dbReference type="Gene3D" id="1.10.287.950">
    <property type="entry name" value="Methyl-accepting chemotaxis protein"/>
    <property type="match status" value="1"/>
</dbReference>
<dbReference type="RefSeq" id="WP_179855564.1">
    <property type="nucleotide sequence ID" value="NZ_OBDY01000029.1"/>
</dbReference>
<accession>A0A285K0S0</accession>
<dbReference type="InterPro" id="IPR003660">
    <property type="entry name" value="HAMP_dom"/>
</dbReference>
<keyword evidence="6" id="KW-0472">Membrane</keyword>
<evidence type="ECO:0000256" key="3">
    <source>
        <dbReference type="ARBA" id="ARBA00023224"/>
    </source>
</evidence>
<comment type="similarity">
    <text evidence="4">Belongs to the methyl-accepting chemotaxis (MCP) protein family.</text>
</comment>
<feature type="domain" description="HAMP" evidence="8">
    <location>
        <begin position="203"/>
        <end position="255"/>
    </location>
</feature>
<dbReference type="GO" id="GO:0016020">
    <property type="term" value="C:membrane"/>
    <property type="evidence" value="ECO:0007669"/>
    <property type="project" value="InterPro"/>
</dbReference>
<dbReference type="GO" id="GO:0006935">
    <property type="term" value="P:chemotaxis"/>
    <property type="evidence" value="ECO:0007669"/>
    <property type="project" value="InterPro"/>
</dbReference>
<dbReference type="InterPro" id="IPR007891">
    <property type="entry name" value="CHASE3"/>
</dbReference>
<gene>
    <name evidence="9" type="ORF">SAMN05421748_129123</name>
</gene>
<keyword evidence="3 5" id="KW-0807">Transducer</keyword>
<dbReference type="PRINTS" id="PR00260">
    <property type="entry name" value="CHEMTRNSDUCR"/>
</dbReference>
<dbReference type="PROSITE" id="PS50885">
    <property type="entry name" value="HAMP"/>
    <property type="match status" value="1"/>
</dbReference>
<feature type="domain" description="Methyl-accepting transducer" evidence="7">
    <location>
        <begin position="260"/>
        <end position="489"/>
    </location>
</feature>
<dbReference type="PROSITE" id="PS50111">
    <property type="entry name" value="CHEMOTAXIS_TRANSDUC_2"/>
    <property type="match status" value="1"/>
</dbReference>
<dbReference type="SMART" id="SM00283">
    <property type="entry name" value="MA"/>
    <property type="match status" value="1"/>
</dbReference>
<protein>
    <submittedName>
        <fullName evidence="9">Methyl-accepting chemotaxis protein</fullName>
    </submittedName>
</protein>
<keyword evidence="1 6" id="KW-0812">Transmembrane</keyword>
<dbReference type="InterPro" id="IPR004090">
    <property type="entry name" value="Chemotax_Me-accpt_rcpt"/>
</dbReference>
<dbReference type="CDD" id="cd06225">
    <property type="entry name" value="HAMP"/>
    <property type="match status" value="1"/>
</dbReference>
<name>A0A285K0S0_9ACTN</name>
<dbReference type="Proteomes" id="UP000219612">
    <property type="component" value="Unassembled WGS sequence"/>
</dbReference>
<reference evidence="9 10" key="1">
    <citation type="submission" date="2017-09" db="EMBL/GenBank/DDBJ databases">
        <authorList>
            <person name="Ehlers B."/>
            <person name="Leendertz F.H."/>
        </authorList>
    </citation>
    <scope>NUCLEOTIDE SEQUENCE [LARGE SCALE GENOMIC DNA]</scope>
    <source>
        <strain evidence="9 10">CGMCC 4.6857</strain>
    </source>
</reference>
<proteinExistence type="inferred from homology"/>
<sequence>MRDRKVATKILGVAGVAVAGTVVTGALSLGGIEDLRSERNSELKRAVPYINSLNDAALEAKAAANDERGYLIAGDTDFRDEALAAQKTVNAELADARALGSASEQATVDKIKKATDAWFAALEDEFSTFGTDRQAAVKAAFGDNRELRKTYESLLSAEITRANEALVAGEEFDATADHTRAEVMIAFAVSVGLAAVLAIVAAQMIVRPLRKVSGVLDAVAEGDLTKDTDVDQQDEVGHMAQSLRRATTSMRTAMGDLSAQAKALDEAAASLSAVSSESSATSREGAEQAAAVAASAEVMSSNIQTVAAGAEEMGASIREISQSATQAAQVATKAVDITATTSTVMARLGESSAEIGAVVKAITSIAEQTNLLALNATIEAARAGESGKGFAVVASEVKDLAQETAKATEDISKRVAAIQADTTGAIMAIEQISETIAQINDFQTTIASAVEEQTVTTNEMSRSVAEAASAGGEVAGTVGQVAASVRATTAGVDEAHEAAGRLTRMSAELDQLVSRFTISGAPRS</sequence>
<dbReference type="SUPFAM" id="SSF58104">
    <property type="entry name" value="Methyl-accepting chemotaxis protein (MCP) signaling domain"/>
    <property type="match status" value="1"/>
</dbReference>
<dbReference type="EMBL" id="OBDY01000029">
    <property type="protein sequence ID" value="SNY66189.1"/>
    <property type="molecule type" value="Genomic_DNA"/>
</dbReference>
<keyword evidence="10" id="KW-1185">Reference proteome</keyword>
<evidence type="ECO:0000256" key="2">
    <source>
        <dbReference type="ARBA" id="ARBA00022989"/>
    </source>
</evidence>
<dbReference type="PANTHER" id="PTHR32089:SF112">
    <property type="entry name" value="LYSOZYME-LIKE PROTEIN-RELATED"/>
    <property type="match status" value="1"/>
</dbReference>
<evidence type="ECO:0000256" key="4">
    <source>
        <dbReference type="ARBA" id="ARBA00029447"/>
    </source>
</evidence>
<evidence type="ECO:0000259" key="7">
    <source>
        <dbReference type="PROSITE" id="PS50111"/>
    </source>
</evidence>
<evidence type="ECO:0000256" key="6">
    <source>
        <dbReference type="SAM" id="Phobius"/>
    </source>
</evidence>
<evidence type="ECO:0000256" key="1">
    <source>
        <dbReference type="ARBA" id="ARBA00022692"/>
    </source>
</evidence>
<dbReference type="PANTHER" id="PTHR32089">
    <property type="entry name" value="METHYL-ACCEPTING CHEMOTAXIS PROTEIN MCPB"/>
    <property type="match status" value="1"/>
</dbReference>
<keyword evidence="2 6" id="KW-1133">Transmembrane helix</keyword>
<dbReference type="Pfam" id="PF00672">
    <property type="entry name" value="HAMP"/>
    <property type="match status" value="1"/>
</dbReference>
<dbReference type="SMART" id="SM00304">
    <property type="entry name" value="HAMP"/>
    <property type="match status" value="2"/>
</dbReference>
<dbReference type="Pfam" id="PF05227">
    <property type="entry name" value="CHASE3"/>
    <property type="match status" value="1"/>
</dbReference>